<evidence type="ECO:0000313" key="11">
    <source>
        <dbReference type="Proteomes" id="UP000823615"/>
    </source>
</evidence>
<protein>
    <recommendedName>
        <fullName evidence="12">Acyl-ACP thioesterase</fullName>
    </recommendedName>
</protein>
<dbReference type="CDD" id="cd00586">
    <property type="entry name" value="4HBT"/>
    <property type="match status" value="1"/>
</dbReference>
<evidence type="ECO:0000256" key="6">
    <source>
        <dbReference type="ARBA" id="ARBA00023098"/>
    </source>
</evidence>
<feature type="domain" description="Acyl-ACP thioesterase-like C-terminal" evidence="9">
    <location>
        <begin position="172"/>
        <end position="229"/>
    </location>
</feature>
<dbReference type="Gene3D" id="3.10.129.10">
    <property type="entry name" value="Hotdog Thioesterase"/>
    <property type="match status" value="1"/>
</dbReference>
<keyword evidence="4" id="KW-0276">Fatty acid metabolism</keyword>
<keyword evidence="7" id="KW-0275">Fatty acid biosynthesis</keyword>
<name>A0A9D9H6N5_9SPIO</name>
<dbReference type="Proteomes" id="UP000823615">
    <property type="component" value="Unassembled WGS sequence"/>
</dbReference>
<dbReference type="GO" id="GO:0000036">
    <property type="term" value="F:acyl carrier activity"/>
    <property type="evidence" value="ECO:0007669"/>
    <property type="project" value="TreeGrafter"/>
</dbReference>
<evidence type="ECO:0000256" key="2">
    <source>
        <dbReference type="ARBA" id="ARBA00022516"/>
    </source>
</evidence>
<dbReference type="SUPFAM" id="SSF54637">
    <property type="entry name" value="Thioesterase/thiol ester dehydrase-isomerase"/>
    <property type="match status" value="2"/>
</dbReference>
<evidence type="ECO:0008006" key="12">
    <source>
        <dbReference type="Google" id="ProtNLM"/>
    </source>
</evidence>
<evidence type="ECO:0000256" key="5">
    <source>
        <dbReference type="ARBA" id="ARBA00022946"/>
    </source>
</evidence>
<sequence length="267" mass="30888">MFTIDENGIGHDSIEVRSADTDRFFKSRIPFFFIMLQEVAGKHSTKLHYGVPDLLASENKTWVIVRAKITIDKLPVWLDTVNIETWAEEPFKLFAPRLVQGRTDDGETAFTAISHWVIIDLNRKRPIRPNEALEHFKIPAKDIKYINPDIGKLRIAEDFKGYRLPDFIPRTTYYDTDTNGHINNISYVNWLCDAFPFSFLDSHLIKTIDCHWIKQTFDGEELAVETYAQEDNPLSSANPVFYTRVVKKAEDGTLVPVFEAETEWTTR</sequence>
<dbReference type="Pfam" id="PF20791">
    <property type="entry name" value="Acyl-ACP_TE_C"/>
    <property type="match status" value="1"/>
</dbReference>
<dbReference type="EMBL" id="JADIMT010000090">
    <property type="protein sequence ID" value="MBO8436823.1"/>
    <property type="molecule type" value="Genomic_DNA"/>
</dbReference>
<dbReference type="InterPro" id="IPR002864">
    <property type="entry name" value="Acyl-ACP_thioesterase_NHD"/>
</dbReference>
<keyword evidence="5" id="KW-0809">Transit peptide</keyword>
<evidence type="ECO:0000259" key="9">
    <source>
        <dbReference type="Pfam" id="PF20791"/>
    </source>
</evidence>
<evidence type="ECO:0000313" key="10">
    <source>
        <dbReference type="EMBL" id="MBO8436823.1"/>
    </source>
</evidence>
<evidence type="ECO:0000256" key="4">
    <source>
        <dbReference type="ARBA" id="ARBA00022832"/>
    </source>
</evidence>
<comment type="similarity">
    <text evidence="1">Belongs to the acyl-ACP thioesterase family.</text>
</comment>
<accession>A0A9D9H6N5</accession>
<dbReference type="AlphaFoldDB" id="A0A9D9H6N5"/>
<feature type="domain" description="Acyl-ACP thioesterase N-terminal hotdog" evidence="8">
    <location>
        <begin position="14"/>
        <end position="128"/>
    </location>
</feature>
<reference evidence="10" key="1">
    <citation type="submission" date="2020-10" db="EMBL/GenBank/DDBJ databases">
        <authorList>
            <person name="Gilroy R."/>
        </authorList>
    </citation>
    <scope>NUCLEOTIDE SEQUENCE</scope>
    <source>
        <strain evidence="10">7293</strain>
    </source>
</reference>
<dbReference type="PANTHER" id="PTHR31727">
    <property type="entry name" value="OLEOYL-ACYL CARRIER PROTEIN THIOESTERASE 1, CHLOROPLASTIC"/>
    <property type="match status" value="1"/>
</dbReference>
<evidence type="ECO:0000256" key="3">
    <source>
        <dbReference type="ARBA" id="ARBA00022801"/>
    </source>
</evidence>
<keyword evidence="2" id="KW-0444">Lipid biosynthesis</keyword>
<evidence type="ECO:0000256" key="7">
    <source>
        <dbReference type="ARBA" id="ARBA00023160"/>
    </source>
</evidence>
<reference evidence="10" key="2">
    <citation type="journal article" date="2021" name="PeerJ">
        <title>Extensive microbial diversity within the chicken gut microbiome revealed by metagenomics and culture.</title>
        <authorList>
            <person name="Gilroy R."/>
            <person name="Ravi A."/>
            <person name="Getino M."/>
            <person name="Pursley I."/>
            <person name="Horton D.L."/>
            <person name="Alikhan N.F."/>
            <person name="Baker D."/>
            <person name="Gharbi K."/>
            <person name="Hall N."/>
            <person name="Watson M."/>
            <person name="Adriaenssens E.M."/>
            <person name="Foster-Nyarko E."/>
            <person name="Jarju S."/>
            <person name="Secka A."/>
            <person name="Antonio M."/>
            <person name="Oren A."/>
            <person name="Chaudhuri R.R."/>
            <person name="La Ragione R."/>
            <person name="Hildebrand F."/>
            <person name="Pallen M.J."/>
        </authorList>
    </citation>
    <scope>NUCLEOTIDE SEQUENCE</scope>
    <source>
        <strain evidence="10">7293</strain>
    </source>
</reference>
<dbReference type="InterPro" id="IPR029069">
    <property type="entry name" value="HotDog_dom_sf"/>
</dbReference>
<dbReference type="InterPro" id="IPR049427">
    <property type="entry name" value="Acyl-ACP_TE_C"/>
</dbReference>
<keyword evidence="3" id="KW-0378">Hydrolase</keyword>
<gene>
    <name evidence="10" type="ORF">IAA97_07595</name>
</gene>
<dbReference type="Pfam" id="PF01643">
    <property type="entry name" value="Acyl-ACP_TE"/>
    <property type="match status" value="1"/>
</dbReference>
<keyword evidence="6" id="KW-0443">Lipid metabolism</keyword>
<evidence type="ECO:0000259" key="8">
    <source>
        <dbReference type="Pfam" id="PF01643"/>
    </source>
</evidence>
<organism evidence="10 11">
    <name type="scientific">Candidatus Ornithospirochaeta stercoripullorum</name>
    <dbReference type="NCBI Taxonomy" id="2840899"/>
    <lineage>
        <taxon>Bacteria</taxon>
        <taxon>Pseudomonadati</taxon>
        <taxon>Spirochaetota</taxon>
        <taxon>Spirochaetia</taxon>
        <taxon>Spirochaetales</taxon>
        <taxon>Spirochaetaceae</taxon>
        <taxon>Spirochaetaceae incertae sedis</taxon>
        <taxon>Candidatus Ornithospirochaeta</taxon>
    </lineage>
</organism>
<dbReference type="InterPro" id="IPR045023">
    <property type="entry name" value="FATA/B"/>
</dbReference>
<dbReference type="PANTHER" id="PTHR31727:SF6">
    <property type="entry name" value="OLEOYL-ACYL CARRIER PROTEIN THIOESTERASE 1, CHLOROPLASTIC"/>
    <property type="match status" value="1"/>
</dbReference>
<proteinExistence type="inferred from homology"/>
<evidence type="ECO:0000256" key="1">
    <source>
        <dbReference type="ARBA" id="ARBA00006500"/>
    </source>
</evidence>
<dbReference type="GO" id="GO:0016297">
    <property type="term" value="F:fatty acyl-[ACP] hydrolase activity"/>
    <property type="evidence" value="ECO:0007669"/>
    <property type="project" value="InterPro"/>
</dbReference>
<comment type="caution">
    <text evidence="10">The sequence shown here is derived from an EMBL/GenBank/DDBJ whole genome shotgun (WGS) entry which is preliminary data.</text>
</comment>